<feature type="domain" description="Alpha/beta hydrolase fold-3" evidence="2">
    <location>
        <begin position="96"/>
        <end position="295"/>
    </location>
</feature>
<accession>A0A9W9PN89</accession>
<dbReference type="InterPro" id="IPR029058">
    <property type="entry name" value="AB_hydrolase_fold"/>
</dbReference>
<dbReference type="PANTHER" id="PTHR48081:SF8">
    <property type="entry name" value="ALPHA_BETA HYDROLASE FOLD-3 DOMAIN-CONTAINING PROTEIN-RELATED"/>
    <property type="match status" value="1"/>
</dbReference>
<evidence type="ECO:0000256" key="1">
    <source>
        <dbReference type="ARBA" id="ARBA00022801"/>
    </source>
</evidence>
<protein>
    <submittedName>
        <fullName evidence="3">Alpha/beta hydrolase fold-3</fullName>
    </submittedName>
</protein>
<dbReference type="SUPFAM" id="SSF53474">
    <property type="entry name" value="alpha/beta-Hydrolases"/>
    <property type="match status" value="1"/>
</dbReference>
<dbReference type="GO" id="GO:0072330">
    <property type="term" value="P:monocarboxylic acid biosynthetic process"/>
    <property type="evidence" value="ECO:0007669"/>
    <property type="project" value="UniProtKB-ARBA"/>
</dbReference>
<dbReference type="InterPro" id="IPR050300">
    <property type="entry name" value="GDXG_lipolytic_enzyme"/>
</dbReference>
<dbReference type="AlphaFoldDB" id="A0A9W9PN89"/>
<evidence type="ECO:0000313" key="3">
    <source>
        <dbReference type="EMBL" id="KAJ5299488.1"/>
    </source>
</evidence>
<dbReference type="OrthoDB" id="408631at2759"/>
<proteinExistence type="predicted"/>
<dbReference type="PANTHER" id="PTHR48081">
    <property type="entry name" value="AB HYDROLASE SUPERFAMILY PROTEIN C4A8.06C"/>
    <property type="match status" value="1"/>
</dbReference>
<evidence type="ECO:0000259" key="2">
    <source>
        <dbReference type="Pfam" id="PF07859"/>
    </source>
</evidence>
<evidence type="ECO:0000313" key="4">
    <source>
        <dbReference type="Proteomes" id="UP001147746"/>
    </source>
</evidence>
<name>A0A9W9PN89_9EURO</name>
<keyword evidence="4" id="KW-1185">Reference proteome</keyword>
<dbReference type="GO" id="GO:0016787">
    <property type="term" value="F:hydrolase activity"/>
    <property type="evidence" value="ECO:0007669"/>
    <property type="project" value="UniProtKB-KW"/>
</dbReference>
<dbReference type="Gene3D" id="3.40.50.1820">
    <property type="entry name" value="alpha/beta hydrolase"/>
    <property type="match status" value="1"/>
</dbReference>
<sequence length="353" mass="39881">MIENSDKDEIAMEKSIPPLPKERLSLAHRLSCFFQLWLLKSLATLYFLYLRLINSLQPGTQPTLTKRYACRSTLETRIFYPRSYNPAQRQLLPLYLNIHGGGFALCDATIDDPFCSAWANRTGMLVVSLNYRKAPLHPFPTATFDVTEVAKCVLADDSLPIDHSRIAIGGFSAGGNLALSASQTPGLKDLIKAAVVYYPIVDFGHPPNEKLDSRPYKASLVKDTLEKISWWLDWGYVSVGQNRRDPLLSPVYAGRDELPPWIYMIGAQWDMLRLETQEMIHGLAGLDNRVGVEQEEDFEVGRYKWTLARGCPHGFTHASPRKKGGNSRKKREEIAQAIYAEAHEWLKKSQVLS</sequence>
<organism evidence="3 4">
    <name type="scientific">Penicillium atrosanguineum</name>
    <dbReference type="NCBI Taxonomy" id="1132637"/>
    <lineage>
        <taxon>Eukaryota</taxon>
        <taxon>Fungi</taxon>
        <taxon>Dikarya</taxon>
        <taxon>Ascomycota</taxon>
        <taxon>Pezizomycotina</taxon>
        <taxon>Eurotiomycetes</taxon>
        <taxon>Eurotiomycetidae</taxon>
        <taxon>Eurotiales</taxon>
        <taxon>Aspergillaceae</taxon>
        <taxon>Penicillium</taxon>
    </lineage>
</organism>
<gene>
    <name evidence="3" type="ORF">N7476_011045</name>
</gene>
<reference evidence="3" key="1">
    <citation type="submission" date="2022-12" db="EMBL/GenBank/DDBJ databases">
        <authorList>
            <person name="Petersen C."/>
        </authorList>
    </citation>
    <scope>NUCLEOTIDE SEQUENCE</scope>
    <source>
        <strain evidence="3">IBT 21472</strain>
    </source>
</reference>
<dbReference type="Pfam" id="PF07859">
    <property type="entry name" value="Abhydrolase_3"/>
    <property type="match status" value="1"/>
</dbReference>
<comment type="caution">
    <text evidence="3">The sequence shown here is derived from an EMBL/GenBank/DDBJ whole genome shotgun (WGS) entry which is preliminary data.</text>
</comment>
<reference evidence="3" key="2">
    <citation type="journal article" date="2023" name="IMA Fungus">
        <title>Comparative genomic study of the Penicillium genus elucidates a diverse pangenome and 15 lateral gene transfer events.</title>
        <authorList>
            <person name="Petersen C."/>
            <person name="Sorensen T."/>
            <person name="Nielsen M.R."/>
            <person name="Sondergaard T.E."/>
            <person name="Sorensen J.L."/>
            <person name="Fitzpatrick D.A."/>
            <person name="Frisvad J.C."/>
            <person name="Nielsen K.L."/>
        </authorList>
    </citation>
    <scope>NUCLEOTIDE SEQUENCE</scope>
    <source>
        <strain evidence="3">IBT 21472</strain>
    </source>
</reference>
<dbReference type="Proteomes" id="UP001147746">
    <property type="component" value="Unassembled WGS sequence"/>
</dbReference>
<dbReference type="EMBL" id="JAPZBO010000010">
    <property type="protein sequence ID" value="KAJ5299488.1"/>
    <property type="molecule type" value="Genomic_DNA"/>
</dbReference>
<keyword evidence="1 3" id="KW-0378">Hydrolase</keyword>
<dbReference type="GO" id="GO:0017000">
    <property type="term" value="P:antibiotic biosynthetic process"/>
    <property type="evidence" value="ECO:0007669"/>
    <property type="project" value="UniProtKB-ARBA"/>
</dbReference>
<dbReference type="InterPro" id="IPR013094">
    <property type="entry name" value="AB_hydrolase_3"/>
</dbReference>